<name>A0A8J5RFV7_ZIZPA</name>
<evidence type="ECO:0000313" key="2">
    <source>
        <dbReference type="EMBL" id="KAG8052946.1"/>
    </source>
</evidence>
<feature type="compositionally biased region" description="Polar residues" evidence="1">
    <location>
        <begin position="26"/>
        <end position="48"/>
    </location>
</feature>
<proteinExistence type="predicted"/>
<reference evidence="2" key="2">
    <citation type="submission" date="2021-02" db="EMBL/GenBank/DDBJ databases">
        <authorList>
            <person name="Kimball J.A."/>
            <person name="Haas M.W."/>
            <person name="Macchietto M."/>
            <person name="Kono T."/>
            <person name="Duquette J."/>
            <person name="Shao M."/>
        </authorList>
    </citation>
    <scope>NUCLEOTIDE SEQUENCE</scope>
    <source>
        <tissue evidence="2">Fresh leaf tissue</tissue>
    </source>
</reference>
<sequence>MRTANGKLVSSLLPKPINSVVAAAQSIPSNASKEQPATGRQQGRTGPSSPKKGMGNKAEIDNSPVLDKADNAPVIKEPSAAFHANKNKAQNGKAVRHCPIMVDHWLSCGDVHQQNPRIQLPLILQL</sequence>
<keyword evidence="3" id="KW-1185">Reference proteome</keyword>
<dbReference type="EMBL" id="JAAALK010000288">
    <property type="protein sequence ID" value="KAG8052946.1"/>
    <property type="molecule type" value="Genomic_DNA"/>
</dbReference>
<comment type="caution">
    <text evidence="2">The sequence shown here is derived from an EMBL/GenBank/DDBJ whole genome shotgun (WGS) entry which is preliminary data.</text>
</comment>
<organism evidence="2 3">
    <name type="scientific">Zizania palustris</name>
    <name type="common">Northern wild rice</name>
    <dbReference type="NCBI Taxonomy" id="103762"/>
    <lineage>
        <taxon>Eukaryota</taxon>
        <taxon>Viridiplantae</taxon>
        <taxon>Streptophyta</taxon>
        <taxon>Embryophyta</taxon>
        <taxon>Tracheophyta</taxon>
        <taxon>Spermatophyta</taxon>
        <taxon>Magnoliopsida</taxon>
        <taxon>Liliopsida</taxon>
        <taxon>Poales</taxon>
        <taxon>Poaceae</taxon>
        <taxon>BOP clade</taxon>
        <taxon>Oryzoideae</taxon>
        <taxon>Oryzeae</taxon>
        <taxon>Zizaniinae</taxon>
        <taxon>Zizania</taxon>
    </lineage>
</organism>
<dbReference type="AlphaFoldDB" id="A0A8J5RFV7"/>
<protein>
    <submittedName>
        <fullName evidence="2">Uncharacterized protein</fullName>
    </submittedName>
</protein>
<evidence type="ECO:0000256" key="1">
    <source>
        <dbReference type="SAM" id="MobiDB-lite"/>
    </source>
</evidence>
<evidence type="ECO:0000313" key="3">
    <source>
        <dbReference type="Proteomes" id="UP000729402"/>
    </source>
</evidence>
<dbReference type="Proteomes" id="UP000729402">
    <property type="component" value="Unassembled WGS sequence"/>
</dbReference>
<gene>
    <name evidence="2" type="ORF">GUJ93_ZPchr0001g32514</name>
</gene>
<reference evidence="2" key="1">
    <citation type="journal article" date="2021" name="bioRxiv">
        <title>Whole Genome Assembly and Annotation of Northern Wild Rice, Zizania palustris L., Supports a Whole Genome Duplication in the Zizania Genus.</title>
        <authorList>
            <person name="Haas M."/>
            <person name="Kono T."/>
            <person name="Macchietto M."/>
            <person name="Millas R."/>
            <person name="McGilp L."/>
            <person name="Shao M."/>
            <person name="Duquette J."/>
            <person name="Hirsch C.N."/>
            <person name="Kimball J."/>
        </authorList>
    </citation>
    <scope>NUCLEOTIDE SEQUENCE</scope>
    <source>
        <tissue evidence="2">Fresh leaf tissue</tissue>
    </source>
</reference>
<feature type="region of interest" description="Disordered" evidence="1">
    <location>
        <begin position="24"/>
        <end position="73"/>
    </location>
</feature>
<dbReference type="OrthoDB" id="514823at2759"/>
<accession>A0A8J5RFV7</accession>